<dbReference type="InterPro" id="IPR036179">
    <property type="entry name" value="Ig-like_dom_sf"/>
</dbReference>
<evidence type="ECO:0000313" key="2">
    <source>
        <dbReference type="Ensembl" id="ENSSPAP00000018528.1"/>
    </source>
</evidence>
<dbReference type="InterPro" id="IPR013783">
    <property type="entry name" value="Ig-like_fold"/>
</dbReference>
<reference evidence="2" key="1">
    <citation type="submission" date="2023-09" db="UniProtKB">
        <authorList>
            <consortium name="Ensembl"/>
        </authorList>
    </citation>
    <scope>IDENTIFICATION</scope>
</reference>
<name>A0A3B5AAR4_9TELE</name>
<feature type="transmembrane region" description="Helical" evidence="1">
    <location>
        <begin position="236"/>
        <end position="254"/>
    </location>
</feature>
<sequence length="287" mass="32353">MNTKQIPRVSLTTLHRAAVHLFNVCLADEDCADKPVFSPSTLTVKYGDRVSARCTACQNACQKDQTNLDVSIGHARKDGNLILWKVASMTAWNPSATCYYIKDDGSMCCNHLPVTVYSKTFGVNYYGLDSEGSQYSLKCMVYDVAPVEHLTVTFYRGSTVLGQLRSNNTSKTPVTEAFTLYTDASTEYNSTMYWCDAKMDLGPEEPQRSLVAKSTYHEVMVSSATVIQKLPCLFRFGWDYVFLDAWFVFLALALPENILNMMNWQKYRCSNVKKPSTFTQELYSSTT</sequence>
<dbReference type="AlphaFoldDB" id="A0A3B5AAR4"/>
<dbReference type="PANTHER" id="PTHR13771">
    <property type="entry name" value="INTERCELLULAR ADHESION MOLECULE"/>
    <property type="match status" value="1"/>
</dbReference>
<evidence type="ECO:0008006" key="3">
    <source>
        <dbReference type="Google" id="ProtNLM"/>
    </source>
</evidence>
<dbReference type="SUPFAM" id="SSF48726">
    <property type="entry name" value="Immunoglobulin"/>
    <property type="match status" value="1"/>
</dbReference>
<dbReference type="GO" id="GO:0007155">
    <property type="term" value="P:cell adhesion"/>
    <property type="evidence" value="ECO:0007669"/>
    <property type="project" value="InterPro"/>
</dbReference>
<dbReference type="Ensembl" id="ENSSPAT00000018809.1">
    <property type="protein sequence ID" value="ENSSPAP00000018528.1"/>
    <property type="gene ID" value="ENSSPAG00000013974.1"/>
</dbReference>
<dbReference type="GeneTree" id="ENSGT00940000168620"/>
<accession>A0A3B5AAR4</accession>
<keyword evidence="1" id="KW-1133">Transmembrane helix</keyword>
<dbReference type="InterPro" id="IPR047012">
    <property type="entry name" value="ICAM_VCAM"/>
</dbReference>
<dbReference type="GO" id="GO:0005178">
    <property type="term" value="F:integrin binding"/>
    <property type="evidence" value="ECO:0007669"/>
    <property type="project" value="InterPro"/>
</dbReference>
<keyword evidence="1" id="KW-0812">Transmembrane</keyword>
<dbReference type="PANTHER" id="PTHR13771:SF9">
    <property type="entry name" value="INTERCELLULAR ADHESION MOLECULE 5"/>
    <property type="match status" value="1"/>
</dbReference>
<organism evidence="2">
    <name type="scientific">Stegastes partitus</name>
    <name type="common">bicolor damselfish</name>
    <dbReference type="NCBI Taxonomy" id="144197"/>
    <lineage>
        <taxon>Eukaryota</taxon>
        <taxon>Metazoa</taxon>
        <taxon>Chordata</taxon>
        <taxon>Craniata</taxon>
        <taxon>Vertebrata</taxon>
        <taxon>Euteleostomi</taxon>
        <taxon>Actinopterygii</taxon>
        <taxon>Neopterygii</taxon>
        <taxon>Teleostei</taxon>
        <taxon>Neoteleostei</taxon>
        <taxon>Acanthomorphata</taxon>
        <taxon>Ovalentaria</taxon>
        <taxon>Pomacentridae</taxon>
        <taxon>Stegastes</taxon>
    </lineage>
</organism>
<keyword evidence="1" id="KW-0472">Membrane</keyword>
<proteinExistence type="predicted"/>
<evidence type="ECO:0000256" key="1">
    <source>
        <dbReference type="SAM" id="Phobius"/>
    </source>
</evidence>
<protein>
    <recommendedName>
        <fullName evidence="3">Ig-like domain-containing protein</fullName>
    </recommendedName>
</protein>
<dbReference type="Gene3D" id="2.60.40.10">
    <property type="entry name" value="Immunoglobulins"/>
    <property type="match status" value="2"/>
</dbReference>